<name>A0A6G1HW36_9PEZI</name>
<keyword evidence="15" id="KW-1185">Reference proteome</keyword>
<dbReference type="CDD" id="cd00009">
    <property type="entry name" value="AAA"/>
    <property type="match status" value="1"/>
</dbReference>
<evidence type="ECO:0000256" key="8">
    <source>
        <dbReference type="ARBA" id="ARBA00023125"/>
    </source>
</evidence>
<dbReference type="Gene3D" id="1.10.8.60">
    <property type="match status" value="1"/>
</dbReference>
<dbReference type="SUPFAM" id="SSF52540">
    <property type="entry name" value="P-loop containing nucleoside triphosphate hydrolases"/>
    <property type="match status" value="1"/>
</dbReference>
<dbReference type="Gene3D" id="1.20.272.10">
    <property type="match status" value="1"/>
</dbReference>
<dbReference type="FunFam" id="1.20.272.10:FF:000005">
    <property type="entry name" value="Replication factor C subunit 1"/>
    <property type="match status" value="1"/>
</dbReference>
<keyword evidence="11" id="KW-0175">Coiled coil</keyword>
<evidence type="ECO:0000256" key="10">
    <source>
        <dbReference type="PIRNR" id="PIRNR036578"/>
    </source>
</evidence>
<dbReference type="SUPFAM" id="SSF52113">
    <property type="entry name" value="BRCT domain"/>
    <property type="match status" value="1"/>
</dbReference>
<dbReference type="Pfam" id="PF08519">
    <property type="entry name" value="RFC1"/>
    <property type="match status" value="1"/>
</dbReference>
<keyword evidence="8" id="KW-0238">DNA-binding</keyword>
<dbReference type="Gene3D" id="3.40.50.10190">
    <property type="entry name" value="BRCT domain"/>
    <property type="match status" value="1"/>
</dbReference>
<dbReference type="Proteomes" id="UP000799640">
    <property type="component" value="Unassembled WGS sequence"/>
</dbReference>
<keyword evidence="7 10" id="KW-0067">ATP-binding</keyword>
<dbReference type="SMART" id="SM00292">
    <property type="entry name" value="BRCT"/>
    <property type="match status" value="1"/>
</dbReference>
<dbReference type="InterPro" id="IPR003959">
    <property type="entry name" value="ATPase_AAA_core"/>
</dbReference>
<evidence type="ECO:0000256" key="5">
    <source>
        <dbReference type="ARBA" id="ARBA00022705"/>
    </source>
</evidence>
<evidence type="ECO:0000256" key="12">
    <source>
        <dbReference type="SAM" id="MobiDB-lite"/>
    </source>
</evidence>
<dbReference type="PANTHER" id="PTHR23389:SF6">
    <property type="entry name" value="REPLICATION FACTOR C SUBUNIT 1"/>
    <property type="match status" value="1"/>
</dbReference>
<dbReference type="GO" id="GO:0006271">
    <property type="term" value="P:DNA strand elongation involved in DNA replication"/>
    <property type="evidence" value="ECO:0007669"/>
    <property type="project" value="UniProtKB-ARBA"/>
</dbReference>
<comment type="similarity">
    <text evidence="2 10">Belongs to the activator 1 large subunit family.</text>
</comment>
<accession>A0A6G1HW36</accession>
<feature type="region of interest" description="Disordered" evidence="12">
    <location>
        <begin position="966"/>
        <end position="1061"/>
    </location>
</feature>
<dbReference type="GO" id="GO:0005663">
    <property type="term" value="C:DNA replication factor C complex"/>
    <property type="evidence" value="ECO:0007669"/>
    <property type="project" value="InterPro"/>
</dbReference>
<dbReference type="Pfam" id="PF00004">
    <property type="entry name" value="AAA"/>
    <property type="match status" value="1"/>
</dbReference>
<feature type="compositionally biased region" description="Acidic residues" evidence="12">
    <location>
        <begin position="977"/>
        <end position="989"/>
    </location>
</feature>
<feature type="region of interest" description="Disordered" evidence="12">
    <location>
        <begin position="443"/>
        <end position="464"/>
    </location>
</feature>
<feature type="compositionally biased region" description="Basic and acidic residues" evidence="12">
    <location>
        <begin position="177"/>
        <end position="195"/>
    </location>
</feature>
<evidence type="ECO:0000256" key="9">
    <source>
        <dbReference type="ARBA" id="ARBA00023242"/>
    </source>
</evidence>
<dbReference type="GO" id="GO:0003689">
    <property type="term" value="F:DNA clamp loader activity"/>
    <property type="evidence" value="ECO:0007669"/>
    <property type="project" value="UniProtKB-UniRule"/>
</dbReference>
<feature type="compositionally biased region" description="Acidic residues" evidence="12">
    <location>
        <begin position="196"/>
        <end position="205"/>
    </location>
</feature>
<protein>
    <recommendedName>
        <fullName evidence="3 10">Replication factor C subunit 1</fullName>
    </recommendedName>
</protein>
<dbReference type="GO" id="GO:0005524">
    <property type="term" value="F:ATP binding"/>
    <property type="evidence" value="ECO:0007669"/>
    <property type="project" value="UniProtKB-UniRule"/>
</dbReference>
<dbReference type="CDD" id="cd18140">
    <property type="entry name" value="HLD_clamp_RFC"/>
    <property type="match status" value="1"/>
</dbReference>
<proteinExistence type="inferred from homology"/>
<dbReference type="GO" id="GO:0003677">
    <property type="term" value="F:DNA binding"/>
    <property type="evidence" value="ECO:0007669"/>
    <property type="project" value="UniProtKB-KW"/>
</dbReference>
<evidence type="ECO:0000256" key="7">
    <source>
        <dbReference type="ARBA" id="ARBA00022840"/>
    </source>
</evidence>
<dbReference type="FunFam" id="1.10.8.60:FF:000021">
    <property type="entry name" value="Replication factor C subunit 1"/>
    <property type="match status" value="1"/>
</dbReference>
<dbReference type="PROSITE" id="PS50172">
    <property type="entry name" value="BRCT"/>
    <property type="match status" value="1"/>
</dbReference>
<dbReference type="CDD" id="cd17752">
    <property type="entry name" value="BRCT_RFC1"/>
    <property type="match status" value="1"/>
</dbReference>
<dbReference type="AlphaFoldDB" id="A0A6G1HW36"/>
<dbReference type="InterPro" id="IPR003593">
    <property type="entry name" value="AAA+_ATPase"/>
</dbReference>
<dbReference type="SMART" id="SM00382">
    <property type="entry name" value="AAA"/>
    <property type="match status" value="1"/>
</dbReference>
<feature type="coiled-coil region" evidence="11">
    <location>
        <begin position="401"/>
        <end position="438"/>
    </location>
</feature>
<keyword evidence="5 10" id="KW-0235">DNA replication</keyword>
<dbReference type="InterPro" id="IPR027417">
    <property type="entry name" value="P-loop_NTPase"/>
</dbReference>
<dbReference type="InterPro" id="IPR001357">
    <property type="entry name" value="BRCT_dom"/>
</dbReference>
<dbReference type="PANTHER" id="PTHR23389">
    <property type="entry name" value="CHROMOSOME TRANSMISSION FIDELITY FACTOR 18"/>
    <property type="match status" value="1"/>
</dbReference>
<feature type="compositionally biased region" description="Basic residues" evidence="12">
    <location>
        <begin position="1009"/>
        <end position="1025"/>
    </location>
</feature>
<dbReference type="InterPro" id="IPR036420">
    <property type="entry name" value="BRCT_dom_sf"/>
</dbReference>
<dbReference type="Gene3D" id="3.40.50.300">
    <property type="entry name" value="P-loop containing nucleotide triphosphate hydrolases"/>
    <property type="match status" value="1"/>
</dbReference>
<feature type="compositionally biased region" description="Basic and acidic residues" evidence="12">
    <location>
        <begin position="74"/>
        <end position="86"/>
    </location>
</feature>
<evidence type="ECO:0000313" key="14">
    <source>
        <dbReference type="EMBL" id="KAF2400268.1"/>
    </source>
</evidence>
<feature type="compositionally biased region" description="Low complexity" evidence="12">
    <location>
        <begin position="60"/>
        <end position="72"/>
    </location>
</feature>
<dbReference type="SUPFAM" id="SSF48019">
    <property type="entry name" value="post-AAA+ oligomerization domain-like"/>
    <property type="match status" value="1"/>
</dbReference>
<comment type="subcellular location">
    <subcellularLocation>
        <location evidence="1 10">Nucleus</location>
    </subcellularLocation>
</comment>
<evidence type="ECO:0000256" key="6">
    <source>
        <dbReference type="ARBA" id="ARBA00022741"/>
    </source>
</evidence>
<reference evidence="14" key="1">
    <citation type="journal article" date="2020" name="Stud. Mycol.">
        <title>101 Dothideomycetes genomes: a test case for predicting lifestyles and emergence of pathogens.</title>
        <authorList>
            <person name="Haridas S."/>
            <person name="Albert R."/>
            <person name="Binder M."/>
            <person name="Bloem J."/>
            <person name="Labutti K."/>
            <person name="Salamov A."/>
            <person name="Andreopoulos B."/>
            <person name="Baker S."/>
            <person name="Barry K."/>
            <person name="Bills G."/>
            <person name="Bluhm B."/>
            <person name="Cannon C."/>
            <person name="Castanera R."/>
            <person name="Culley D."/>
            <person name="Daum C."/>
            <person name="Ezra D."/>
            <person name="Gonzalez J."/>
            <person name="Henrissat B."/>
            <person name="Kuo A."/>
            <person name="Liang C."/>
            <person name="Lipzen A."/>
            <person name="Lutzoni F."/>
            <person name="Magnuson J."/>
            <person name="Mondo S."/>
            <person name="Nolan M."/>
            <person name="Ohm R."/>
            <person name="Pangilinan J."/>
            <person name="Park H.-J."/>
            <person name="Ramirez L."/>
            <person name="Alfaro M."/>
            <person name="Sun H."/>
            <person name="Tritt A."/>
            <person name="Yoshinaga Y."/>
            <person name="Zwiers L.-H."/>
            <person name="Turgeon B."/>
            <person name="Goodwin S."/>
            <person name="Spatafora J."/>
            <person name="Crous P."/>
            <person name="Grigoriev I."/>
        </authorList>
    </citation>
    <scope>NUCLEOTIDE SEQUENCE</scope>
    <source>
        <strain evidence="14">CBS 262.69</strain>
    </source>
</reference>
<keyword evidence="4" id="KW-0597">Phosphoprotein</keyword>
<gene>
    <name evidence="14" type="ORF">EJ06DRAFT_530257</name>
</gene>
<feature type="compositionally biased region" description="Acidic residues" evidence="12">
    <location>
        <begin position="38"/>
        <end position="47"/>
    </location>
</feature>
<evidence type="ECO:0000256" key="1">
    <source>
        <dbReference type="ARBA" id="ARBA00004123"/>
    </source>
</evidence>
<dbReference type="InterPro" id="IPR008921">
    <property type="entry name" value="DNA_pol3_clamp-load_cplx_C"/>
</dbReference>
<dbReference type="FunFam" id="3.40.50.10190:FF:000001">
    <property type="entry name" value="Replication factor C subunit 1"/>
    <property type="match status" value="1"/>
</dbReference>
<keyword evidence="6 10" id="KW-0547">Nucleotide-binding</keyword>
<keyword evidence="9 10" id="KW-0539">Nucleus</keyword>
<dbReference type="GO" id="GO:0006281">
    <property type="term" value="P:DNA repair"/>
    <property type="evidence" value="ECO:0007669"/>
    <property type="project" value="InterPro"/>
</dbReference>
<evidence type="ECO:0000313" key="15">
    <source>
        <dbReference type="Proteomes" id="UP000799640"/>
    </source>
</evidence>
<dbReference type="InterPro" id="IPR047854">
    <property type="entry name" value="RFC_lid"/>
</dbReference>
<dbReference type="GO" id="GO:0005634">
    <property type="term" value="C:nucleus"/>
    <property type="evidence" value="ECO:0007669"/>
    <property type="project" value="UniProtKB-SubCell"/>
</dbReference>
<feature type="region of interest" description="Disordered" evidence="12">
    <location>
        <begin position="1"/>
        <end position="258"/>
    </location>
</feature>
<feature type="compositionally biased region" description="Basic and acidic residues" evidence="12">
    <location>
        <begin position="990"/>
        <end position="1008"/>
    </location>
</feature>
<feature type="compositionally biased region" description="Acidic residues" evidence="12">
    <location>
        <begin position="161"/>
        <end position="172"/>
    </location>
</feature>
<dbReference type="FunFam" id="3.40.50.300:FF:000395">
    <property type="entry name" value="Replication factor C subunit 1"/>
    <property type="match status" value="1"/>
</dbReference>
<sequence length="1061" mass="115444">MPDIRDFFGAKGGAPKPKAPAKKDEPKGRAARKSAIIDDSEEDDFEEVAPKKTTSKKPAKPASPKGKPTTSSDYFKDGGKPKRSEPVRANMSAKPALKENDAPVKKEAGARGKAAKTEDLPTHPKKVTSHKPTKREVDLEDLDNDDDVFKADFKGKRAGDDYEESTADEEDTPLAPRETRGKTKVGKKEVVHKLEEDNDDMDLDFEAPVIPAKKGTTSRKRKSEPVDSEAYEAPAKKSKATPAPAKKKAKKDDAPESSAMQAILDSIPTVRPPTPPPRDTKGKFDFAARKANQAVPAAAGSKEIPIGAPNCLAGLTFVFTGLLETLSRDDGQALVKRYGGKITGAPSRKTSYVVLGSDAGPKKLETIKQHGLKVINEDGLFALIRSLPATGGDGKAAALYEEQKQKEVAKIKALALEQEEEERKAAKAARDAAAAKAAAAAKSSAGGKSAATSQPAPAKAPIDPDNQLWTVRYAPSQLTQVCGNKGQVEKLQDWLRKFRKSEKSGFKLPGPNGAGVFRAVILSGPPGIGKTTAAHLVAKLEGYDVVENNASDTRSKKMVEEGLKGVLSTTSLAGYFAGDAEKVDMKKKRLVLIMDEVDGMSAGDRGGVGALAALCKKTHIPIILICNDRNLPKMKPFTGVAFDIPFRRPTVDQIRSRIMTIAFREKLNIPPAVINALIEGTHADIRQVVNMLSSIKLDEEAMSWEKGVDMSKAWEKSIVLKPWDITNKILGGGMFAETSRATLNDKIELYFNDHEFSPLMLQENYLGTNPVRSNAYHGREKNLKHLELVEQAAASISDGDLVDRMIHGTQQQWSLMPTHAVFSFVRPASFVAGSLAGNQTRFTSWLGNNSKQGKLSRFVKEIQGHMRLRSSADRHEIRQDYIPMLWTETVQKLSTEGKTAVPQVIDLLDSYYLSREDYEAIQELGVGRMSESRIKIDTQTKSTFTRTYNGMSHPLSYTKASSVFAPKSAAKDKPDLEEALEESDEGEVVEEAKDPADEEIDLSKDKLIKAPKKKAAPKAAAKKRARADDDDVESEDVKQKRGRPARGETAARGARGGKGKK</sequence>
<feature type="compositionally biased region" description="Basic and acidic residues" evidence="12">
    <location>
        <begin position="147"/>
        <end position="160"/>
    </location>
</feature>
<feature type="domain" description="BRCT" evidence="13">
    <location>
        <begin position="307"/>
        <end position="386"/>
    </location>
</feature>
<evidence type="ECO:0000256" key="3">
    <source>
        <dbReference type="ARBA" id="ARBA00020401"/>
    </source>
</evidence>
<evidence type="ECO:0000259" key="13">
    <source>
        <dbReference type="PROSITE" id="PS50172"/>
    </source>
</evidence>
<evidence type="ECO:0000256" key="11">
    <source>
        <dbReference type="SAM" id="Coils"/>
    </source>
</evidence>
<organism evidence="14 15">
    <name type="scientific">Trichodelitschia bisporula</name>
    <dbReference type="NCBI Taxonomy" id="703511"/>
    <lineage>
        <taxon>Eukaryota</taxon>
        <taxon>Fungi</taxon>
        <taxon>Dikarya</taxon>
        <taxon>Ascomycota</taxon>
        <taxon>Pezizomycotina</taxon>
        <taxon>Dothideomycetes</taxon>
        <taxon>Dothideomycetes incertae sedis</taxon>
        <taxon>Phaeotrichales</taxon>
        <taxon>Phaeotrichaceae</taxon>
        <taxon>Trichodelitschia</taxon>
    </lineage>
</organism>
<dbReference type="GO" id="GO:0016887">
    <property type="term" value="F:ATP hydrolysis activity"/>
    <property type="evidence" value="ECO:0007669"/>
    <property type="project" value="InterPro"/>
</dbReference>
<dbReference type="Pfam" id="PF25361">
    <property type="entry name" value="AAA_lid_RFC1"/>
    <property type="match status" value="1"/>
</dbReference>
<dbReference type="EMBL" id="ML996695">
    <property type="protein sequence ID" value="KAF2400268.1"/>
    <property type="molecule type" value="Genomic_DNA"/>
</dbReference>
<evidence type="ECO:0000256" key="4">
    <source>
        <dbReference type="ARBA" id="ARBA00022553"/>
    </source>
</evidence>
<evidence type="ECO:0000256" key="2">
    <source>
        <dbReference type="ARBA" id="ARBA00006116"/>
    </source>
</evidence>
<dbReference type="PIRSF" id="PIRSF036578">
    <property type="entry name" value="RFC1"/>
    <property type="match status" value="1"/>
</dbReference>
<feature type="compositionally biased region" description="Basic residues" evidence="12">
    <location>
        <begin position="123"/>
        <end position="133"/>
    </location>
</feature>
<dbReference type="OrthoDB" id="446168at2759"/>
<dbReference type="InterPro" id="IPR013725">
    <property type="entry name" value="DNA_replication_fac_RFC1_C"/>
</dbReference>
<dbReference type="Pfam" id="PF00533">
    <property type="entry name" value="BRCT"/>
    <property type="match status" value="1"/>
</dbReference>
<feature type="compositionally biased region" description="Basic and acidic residues" evidence="12">
    <location>
        <begin position="96"/>
        <end position="122"/>
    </location>
</feature>
<dbReference type="InterPro" id="IPR012178">
    <property type="entry name" value="RFC1"/>
</dbReference>